<evidence type="ECO:0000256" key="8">
    <source>
        <dbReference type="ARBA" id="ARBA00022881"/>
    </source>
</evidence>
<comment type="domain">
    <text evidence="12">The beta-hairpin motif is involved in DNA binding.</text>
</comment>
<dbReference type="InterPro" id="IPR027417">
    <property type="entry name" value="P-loop_NTPase"/>
</dbReference>
<feature type="domain" description="Helicase ATP-binding" evidence="15">
    <location>
        <begin position="25"/>
        <end position="150"/>
    </location>
</feature>
<evidence type="ECO:0000256" key="5">
    <source>
        <dbReference type="ARBA" id="ARBA00022763"/>
    </source>
</evidence>
<keyword evidence="7 12" id="KW-0067">ATP-binding</keyword>
<dbReference type="EMBL" id="PEWD01000035">
    <property type="protein sequence ID" value="PIU69024.1"/>
    <property type="molecule type" value="Genomic_DNA"/>
</dbReference>
<dbReference type="PROSITE" id="PS51194">
    <property type="entry name" value="HELICASE_CTER"/>
    <property type="match status" value="1"/>
</dbReference>
<comment type="caution">
    <text evidence="17">The sequence shown here is derived from an EMBL/GenBank/DDBJ whole genome shotgun (WGS) entry which is preliminary data.</text>
</comment>
<dbReference type="GO" id="GO:0016887">
    <property type="term" value="F:ATP hydrolysis activity"/>
    <property type="evidence" value="ECO:0007669"/>
    <property type="project" value="InterPro"/>
</dbReference>
<dbReference type="GO" id="GO:0005737">
    <property type="term" value="C:cytoplasm"/>
    <property type="evidence" value="ECO:0007669"/>
    <property type="project" value="UniProtKB-SubCell"/>
</dbReference>
<dbReference type="GO" id="GO:0009432">
    <property type="term" value="P:SOS response"/>
    <property type="evidence" value="ECO:0007669"/>
    <property type="project" value="UniProtKB-UniRule"/>
</dbReference>
<dbReference type="SMART" id="SM00490">
    <property type="entry name" value="HELICc"/>
    <property type="match status" value="1"/>
</dbReference>
<feature type="domain" description="Helicase C-terminal" evidence="16">
    <location>
        <begin position="485"/>
        <end position="638"/>
    </location>
</feature>
<dbReference type="Pfam" id="PF04851">
    <property type="entry name" value="ResIII"/>
    <property type="match status" value="1"/>
</dbReference>
<reference evidence="18" key="1">
    <citation type="submission" date="2017-09" db="EMBL/GenBank/DDBJ databases">
        <title>Depth-based differentiation of microbial function through sediment-hosted aquifers and enrichment of novel symbionts in the deep terrestrial subsurface.</title>
        <authorList>
            <person name="Probst A.J."/>
            <person name="Ladd B."/>
            <person name="Jarett J.K."/>
            <person name="Geller-Mcgrath D.E."/>
            <person name="Sieber C.M.K."/>
            <person name="Emerson J.B."/>
            <person name="Anantharaman K."/>
            <person name="Thomas B.C."/>
            <person name="Malmstrom R."/>
            <person name="Stieglmeier M."/>
            <person name="Klingl A."/>
            <person name="Woyke T."/>
            <person name="Ryan C.M."/>
            <person name="Banfield J.F."/>
        </authorList>
    </citation>
    <scope>NUCLEOTIDE SEQUENCE [LARGE SCALE GENOMIC DNA]</scope>
</reference>
<evidence type="ECO:0000259" key="14">
    <source>
        <dbReference type="PROSITE" id="PS50151"/>
    </source>
</evidence>
<evidence type="ECO:0000256" key="9">
    <source>
        <dbReference type="ARBA" id="ARBA00023204"/>
    </source>
</evidence>
<dbReference type="Gene3D" id="4.10.860.10">
    <property type="entry name" value="UVR domain"/>
    <property type="match status" value="1"/>
</dbReference>
<dbReference type="PANTHER" id="PTHR24029">
    <property type="entry name" value="UVRABC SYSTEM PROTEIN B"/>
    <property type="match status" value="1"/>
</dbReference>
<dbReference type="CDD" id="cd18790">
    <property type="entry name" value="SF2_C_UvrB"/>
    <property type="match status" value="1"/>
</dbReference>
<evidence type="ECO:0000256" key="11">
    <source>
        <dbReference type="ARBA" id="ARBA00029504"/>
    </source>
</evidence>
<dbReference type="GO" id="GO:0005524">
    <property type="term" value="F:ATP binding"/>
    <property type="evidence" value="ECO:0007669"/>
    <property type="project" value="UniProtKB-UniRule"/>
</dbReference>
<dbReference type="Proteomes" id="UP000229916">
    <property type="component" value="Unassembled WGS sequence"/>
</dbReference>
<dbReference type="AlphaFoldDB" id="A0A2M7ANR8"/>
<dbReference type="SUPFAM" id="SSF46600">
    <property type="entry name" value="C-terminal UvrC-binding domain of UvrB"/>
    <property type="match status" value="1"/>
</dbReference>
<comment type="function">
    <text evidence="12">The UvrABC repair system catalyzes the recognition and processing of DNA lesions. A damage recognition complex composed of 2 UvrA and 2 UvrB subunits scans DNA for abnormalities. Upon binding of the UvrA(2)B(2) complex to a putative damaged site, the DNA wraps around one UvrB monomer. DNA wrap is dependent on ATP binding by UvrB and probably causes local melting of the DNA helix, facilitating insertion of UvrB beta-hairpin between the DNA strands. Then UvrB probes one DNA strand for the presence of a lesion. If a lesion is found the UvrA subunits dissociate and the UvrB-DNA preincision complex is formed. This complex is subsequently bound by UvrC and the second UvrB is released. If no lesion is found, the DNA wraps around the other UvrB subunit that will check the other stand for damage.</text>
</comment>
<keyword evidence="5 12" id="KW-0227">DNA damage</keyword>
<dbReference type="PANTHER" id="PTHR24029:SF0">
    <property type="entry name" value="UVRABC SYSTEM PROTEIN B"/>
    <property type="match status" value="1"/>
</dbReference>
<feature type="domain" description="UVR" evidence="14">
    <location>
        <begin position="697"/>
        <end position="732"/>
    </location>
</feature>
<name>A0A2M7ANR8_UNCKA</name>
<dbReference type="SUPFAM" id="SSF52540">
    <property type="entry name" value="P-loop containing nucleoside triphosphate hydrolases"/>
    <property type="match status" value="2"/>
</dbReference>
<evidence type="ECO:0000256" key="1">
    <source>
        <dbReference type="ARBA" id="ARBA00004496"/>
    </source>
</evidence>
<dbReference type="PROSITE" id="PS50151">
    <property type="entry name" value="UVR"/>
    <property type="match status" value="1"/>
</dbReference>
<gene>
    <name evidence="12" type="primary">uvrB</name>
    <name evidence="17" type="ORF">COS81_01595</name>
</gene>
<dbReference type="InterPro" id="IPR001650">
    <property type="entry name" value="Helicase_C-like"/>
</dbReference>
<dbReference type="HAMAP" id="MF_00204">
    <property type="entry name" value="UvrB"/>
    <property type="match status" value="1"/>
</dbReference>
<dbReference type="InterPro" id="IPR004807">
    <property type="entry name" value="UvrB"/>
</dbReference>
<evidence type="ECO:0000259" key="16">
    <source>
        <dbReference type="PROSITE" id="PS51194"/>
    </source>
</evidence>
<dbReference type="InterPro" id="IPR041471">
    <property type="entry name" value="UvrB_inter"/>
</dbReference>
<keyword evidence="6 12" id="KW-0228">DNA excision</keyword>
<evidence type="ECO:0000256" key="4">
    <source>
        <dbReference type="ARBA" id="ARBA00022741"/>
    </source>
</evidence>
<dbReference type="GO" id="GO:0003677">
    <property type="term" value="F:DNA binding"/>
    <property type="evidence" value="ECO:0007669"/>
    <property type="project" value="UniProtKB-UniRule"/>
</dbReference>
<feature type="binding site" evidence="12">
    <location>
        <begin position="38"/>
        <end position="45"/>
    </location>
    <ligand>
        <name>ATP</name>
        <dbReference type="ChEBI" id="CHEBI:30616"/>
    </ligand>
</feature>
<dbReference type="Pfam" id="PF02151">
    <property type="entry name" value="UVR"/>
    <property type="match status" value="1"/>
</dbReference>
<dbReference type="Pfam" id="PF17757">
    <property type="entry name" value="UvrB_inter"/>
    <property type="match status" value="1"/>
</dbReference>
<feature type="short sequence motif" description="Beta-hairpin" evidence="12">
    <location>
        <begin position="91"/>
        <end position="114"/>
    </location>
</feature>
<keyword evidence="3 12" id="KW-0963">Cytoplasm</keyword>
<dbReference type="InterPro" id="IPR024759">
    <property type="entry name" value="UvrB_YAD/RRR_dom"/>
</dbReference>
<dbReference type="Gene3D" id="3.40.50.300">
    <property type="entry name" value="P-loop containing nucleotide triphosphate hydrolases"/>
    <property type="match status" value="3"/>
</dbReference>
<dbReference type="Pfam" id="PF12344">
    <property type="entry name" value="UvrB"/>
    <property type="match status" value="1"/>
</dbReference>
<evidence type="ECO:0000256" key="2">
    <source>
        <dbReference type="ARBA" id="ARBA00008533"/>
    </source>
</evidence>
<dbReference type="GO" id="GO:0006289">
    <property type="term" value="P:nucleotide-excision repair"/>
    <property type="evidence" value="ECO:0007669"/>
    <property type="project" value="UniProtKB-UniRule"/>
</dbReference>
<dbReference type="Pfam" id="PF00271">
    <property type="entry name" value="Helicase_C"/>
    <property type="match status" value="1"/>
</dbReference>
<dbReference type="PROSITE" id="PS51192">
    <property type="entry name" value="HELICASE_ATP_BIND_1"/>
    <property type="match status" value="1"/>
</dbReference>
<evidence type="ECO:0000256" key="6">
    <source>
        <dbReference type="ARBA" id="ARBA00022769"/>
    </source>
</evidence>
<protein>
    <recommendedName>
        <fullName evidence="11 12">UvrABC system protein B</fullName>
        <shortName evidence="12">Protein UvrB</shortName>
    </recommendedName>
    <alternativeName>
        <fullName evidence="12">Excinuclease ABC subunit B</fullName>
    </alternativeName>
</protein>
<evidence type="ECO:0000256" key="13">
    <source>
        <dbReference type="RuleBase" id="RU003587"/>
    </source>
</evidence>
<sequence>MAKFKLHSPFKPTGDQPQAIKMLTGGVEMGLKDQVLLGVTGSGKTFTMANIIQNLQRPTLVISHNKTLAAQLAQEFREFFPQNAVEYFVSYYDYYQPEAYVPQSDTYIAKETEINELIDKLRLSATTSLLTRQDVIVVASVSCIYNIGSPIEYGKYLVTLKKGHEYRREALFRDLIRLRYERNDLSPKRGMYAVKGESISLYPSWMDDAVKISYLADQVEQIVLTKKVTGSKIRELDQITIYPAKHYVTALERQEKALSEIQDDLAERTHYFTTHHKLIEAQRIEERTNYDLEMIRQVGYCSGVENYSRYFDGRKPGEPPYTLLDYFPKDYLLIIDESHITVPQIRGMYFGDRSRKQTLIDFGFRLPSASDNRPLKFSEFWEKVNQAIYTSATPEEYELKKAEMAIIRQREMFRHSGTMGLLLRQLADRNDDLHLHLGGVPQAQHHPRGGSQDDGLIEYCSPVEQLIRPTGILDPEIEIRKTDGQIEDLLKEIGYRVERKERVLVTTLTKRMAEDLTEYLENQHLKVQYIHADVETLKRTDILEKLRRGEYDVLVGINLLREGLDLPEVSLVAIMDADKEGFLRSQTSLIQVMGRAARHLRGKVIMYADTQTGSMKRAIKEIDRRRKIQLDYNQKQNITPTPIVKSIRQKLIDPADFIKEKEIDSFLLGKGKKKEQQTFDFERLEKEWPETLPAERKKIIRALETQMRFLAKELLFEEAARIRDEIRELGTKK</sequence>
<keyword evidence="12 13" id="KW-0742">SOS response</keyword>
<dbReference type="GO" id="GO:0009380">
    <property type="term" value="C:excinuclease repair complex"/>
    <property type="evidence" value="ECO:0007669"/>
    <property type="project" value="InterPro"/>
</dbReference>
<dbReference type="InterPro" id="IPR006935">
    <property type="entry name" value="Helicase/UvrB_N"/>
</dbReference>
<accession>A0A2M7ANR8</accession>
<evidence type="ECO:0000259" key="15">
    <source>
        <dbReference type="PROSITE" id="PS51192"/>
    </source>
</evidence>
<dbReference type="SMART" id="SM00487">
    <property type="entry name" value="DEXDc"/>
    <property type="match status" value="1"/>
</dbReference>
<dbReference type="GO" id="GO:0009381">
    <property type="term" value="F:excinuclease ABC activity"/>
    <property type="evidence" value="ECO:0007669"/>
    <property type="project" value="UniProtKB-UniRule"/>
</dbReference>
<evidence type="ECO:0000256" key="3">
    <source>
        <dbReference type="ARBA" id="ARBA00022490"/>
    </source>
</evidence>
<keyword evidence="9 12" id="KW-0234">DNA repair</keyword>
<evidence type="ECO:0000313" key="18">
    <source>
        <dbReference type="Proteomes" id="UP000229916"/>
    </source>
</evidence>
<proteinExistence type="inferred from homology"/>
<keyword evidence="4 12" id="KW-0547">Nucleotide-binding</keyword>
<comment type="subcellular location">
    <subcellularLocation>
        <location evidence="1 12 13">Cytoplasm</location>
    </subcellularLocation>
</comment>
<evidence type="ECO:0000256" key="12">
    <source>
        <dbReference type="HAMAP-Rule" id="MF_00204"/>
    </source>
</evidence>
<keyword evidence="8 12" id="KW-0267">Excision nuclease</keyword>
<dbReference type="InterPro" id="IPR014001">
    <property type="entry name" value="Helicase_ATP-bd"/>
</dbReference>
<evidence type="ECO:0000313" key="17">
    <source>
        <dbReference type="EMBL" id="PIU69024.1"/>
    </source>
</evidence>
<comment type="subunit">
    <text evidence="10 12 13">Forms a heterotetramer with UvrA during the search for lesions. Interacts with UvrC in an incision complex.</text>
</comment>
<dbReference type="InterPro" id="IPR036876">
    <property type="entry name" value="UVR_dom_sf"/>
</dbReference>
<evidence type="ECO:0000256" key="10">
    <source>
        <dbReference type="ARBA" id="ARBA00026033"/>
    </source>
</evidence>
<dbReference type="InterPro" id="IPR001943">
    <property type="entry name" value="UVR_dom"/>
</dbReference>
<evidence type="ECO:0000256" key="7">
    <source>
        <dbReference type="ARBA" id="ARBA00022840"/>
    </source>
</evidence>
<dbReference type="CDD" id="cd17916">
    <property type="entry name" value="DEXHc_UvrB"/>
    <property type="match status" value="1"/>
</dbReference>
<comment type="similarity">
    <text evidence="2 12 13">Belongs to the UvrB family.</text>
</comment>
<organism evidence="17 18">
    <name type="scientific">candidate division WWE3 bacterium CG06_land_8_20_14_3_00_42_16</name>
    <dbReference type="NCBI Taxonomy" id="1975083"/>
    <lineage>
        <taxon>Bacteria</taxon>
        <taxon>Katanobacteria</taxon>
    </lineage>
</organism>